<feature type="transmembrane region" description="Helical" evidence="1">
    <location>
        <begin position="176"/>
        <end position="207"/>
    </location>
</feature>
<name>A0A9D5CEZ7_9LILI</name>
<dbReference type="OrthoDB" id="665451at2759"/>
<evidence type="ECO:0000256" key="1">
    <source>
        <dbReference type="SAM" id="Phobius"/>
    </source>
</evidence>
<dbReference type="PANTHER" id="PTHR31168">
    <property type="entry name" value="OS02G0292800 PROTEIN"/>
    <property type="match status" value="1"/>
</dbReference>
<organism evidence="2 3">
    <name type="scientific">Dioscorea zingiberensis</name>
    <dbReference type="NCBI Taxonomy" id="325984"/>
    <lineage>
        <taxon>Eukaryota</taxon>
        <taxon>Viridiplantae</taxon>
        <taxon>Streptophyta</taxon>
        <taxon>Embryophyta</taxon>
        <taxon>Tracheophyta</taxon>
        <taxon>Spermatophyta</taxon>
        <taxon>Magnoliopsida</taxon>
        <taxon>Liliopsida</taxon>
        <taxon>Dioscoreales</taxon>
        <taxon>Dioscoreaceae</taxon>
        <taxon>Dioscorea</taxon>
    </lineage>
</organism>
<keyword evidence="1" id="KW-0472">Membrane</keyword>
<reference evidence="2" key="1">
    <citation type="submission" date="2021-03" db="EMBL/GenBank/DDBJ databases">
        <authorList>
            <person name="Li Z."/>
            <person name="Yang C."/>
        </authorList>
    </citation>
    <scope>NUCLEOTIDE SEQUENCE</scope>
    <source>
        <strain evidence="2">Dzin_1.0</strain>
        <tissue evidence="2">Leaf</tissue>
    </source>
</reference>
<dbReference type="Pfam" id="PF04654">
    <property type="entry name" value="DUF599"/>
    <property type="match status" value="1"/>
</dbReference>
<dbReference type="AlphaFoldDB" id="A0A9D5CEZ7"/>
<accession>A0A9D5CEZ7</accession>
<reference evidence="2" key="2">
    <citation type="journal article" date="2022" name="Hortic Res">
        <title>The genome of Dioscorea zingiberensis sheds light on the biosynthesis, origin and evolution of the medicinally important diosgenin saponins.</title>
        <authorList>
            <person name="Li Y."/>
            <person name="Tan C."/>
            <person name="Li Z."/>
            <person name="Guo J."/>
            <person name="Li S."/>
            <person name="Chen X."/>
            <person name="Wang C."/>
            <person name="Dai X."/>
            <person name="Yang H."/>
            <person name="Song W."/>
            <person name="Hou L."/>
            <person name="Xu J."/>
            <person name="Tong Z."/>
            <person name="Xu A."/>
            <person name="Yuan X."/>
            <person name="Wang W."/>
            <person name="Yang Q."/>
            <person name="Chen L."/>
            <person name="Sun Z."/>
            <person name="Wang K."/>
            <person name="Pan B."/>
            <person name="Chen J."/>
            <person name="Bao Y."/>
            <person name="Liu F."/>
            <person name="Qi X."/>
            <person name="Gang D.R."/>
            <person name="Wen J."/>
            <person name="Li J."/>
        </authorList>
    </citation>
    <scope>NUCLEOTIDE SEQUENCE</scope>
    <source>
        <strain evidence="2">Dzin_1.0</strain>
    </source>
</reference>
<keyword evidence="3" id="KW-1185">Reference proteome</keyword>
<dbReference type="Proteomes" id="UP001085076">
    <property type="component" value="Miscellaneous, Linkage group lg05"/>
</dbReference>
<dbReference type="PANTHER" id="PTHR31168:SF21">
    <property type="entry name" value="EMB|CAB89385.1"/>
    <property type="match status" value="1"/>
</dbReference>
<protein>
    <submittedName>
        <fullName evidence="2">Uncharacterized protein</fullName>
    </submittedName>
</protein>
<keyword evidence="1" id="KW-0812">Transmembrane</keyword>
<sequence>MILDRSSIDIVLVPSGLVIMFGYHLFLLYRILKFPHTTVVGYENHNKLAWVERMMQTTPDETGLALQVISSSLSASTNLASLSIALSSLIGTWVGSTTKVFMSEVIYGDTSAATASVKYICLLVCFLAAFTCFIHSARYFVHATFLLSTLRSDIPVTYVQIAVIRGSNFWAMGLRALYFATTLLLWIFGPIPMFLCSVFMVIILNFLDTNSIPLHQFRFTSSYSSSSPLNKGLKKLNVAIDGFSDIQNQPIYTISTPSPFTST</sequence>
<evidence type="ECO:0000313" key="2">
    <source>
        <dbReference type="EMBL" id="KAJ0971615.1"/>
    </source>
</evidence>
<feature type="transmembrane region" description="Helical" evidence="1">
    <location>
        <begin position="12"/>
        <end position="32"/>
    </location>
</feature>
<keyword evidence="1" id="KW-1133">Transmembrane helix</keyword>
<evidence type="ECO:0000313" key="3">
    <source>
        <dbReference type="Proteomes" id="UP001085076"/>
    </source>
</evidence>
<comment type="caution">
    <text evidence="2">The sequence shown here is derived from an EMBL/GenBank/DDBJ whole genome shotgun (WGS) entry which is preliminary data.</text>
</comment>
<dbReference type="EMBL" id="JAGGNH010000005">
    <property type="protein sequence ID" value="KAJ0971615.1"/>
    <property type="molecule type" value="Genomic_DNA"/>
</dbReference>
<feature type="transmembrane region" description="Helical" evidence="1">
    <location>
        <begin position="119"/>
        <end position="141"/>
    </location>
</feature>
<dbReference type="InterPro" id="IPR006747">
    <property type="entry name" value="DUF599"/>
</dbReference>
<gene>
    <name evidence="2" type="ORF">J5N97_019574</name>
</gene>
<proteinExistence type="predicted"/>